<dbReference type="GO" id="GO:0016874">
    <property type="term" value="F:ligase activity"/>
    <property type="evidence" value="ECO:0007669"/>
    <property type="project" value="UniProtKB-KW"/>
</dbReference>
<evidence type="ECO:0000259" key="8">
    <source>
        <dbReference type="Pfam" id="PF03710"/>
    </source>
</evidence>
<feature type="region of interest" description="Adenylyl removase" evidence="7">
    <location>
        <begin position="1"/>
        <end position="486"/>
    </location>
</feature>
<dbReference type="GO" id="GO:0000287">
    <property type="term" value="F:magnesium ion binding"/>
    <property type="evidence" value="ECO:0007669"/>
    <property type="project" value="UniProtKB-UniRule"/>
</dbReference>
<sequence>MTQEQPPVSPPAQCLVSSDPAGARLLDLQASPISPPSAAAAKAVLADLRQLSGEHAALAALIAGDTPARSFVLSALALSPYLRETVMAAPACLCEALECPVAEVLERALADARGAWKTGEGALAPEAELMADLRRAKRRVALTLALNDLARLITARETTAGLSALADACLSAAFDHLLRGAHDAGKLVLPDPDRPGEKSGLIVLGMGKHGAGELNYSSDIDIVVFFDPDAGILEDPDEATDTFARLVRRLVRIMQERTGDGYVFRTDLRLRPDPGSTPLAFPVEAAMHYYESRGQNWERAAFIKARPVAGDIEAGERFLKELTPFVFRKYLDYAAIADVHSIKRQIHAHRGFGAIAVKGHNVKLGRGGIREIEFFVQTQQLIAGGRMPQLRKRRTDEMLVALARARWIDPSTARTLAEAYWYLRDVEHRIQMLRDEQSHTLPETEAELARIALMMGAASSKAFGETFVGHLQAVERCYAGLFENEERLSLASGNLVFTGEDDDPGTLKTLSQLGFERPSDISRIIRTWHYGRYRATQSAEARERLTALTPQLLTVFGATKRADEALIRFDAFISGLPAGIQLFSLLGNNPGLLTLMVTIMASAPRLAELIARKPHVFDGMLDPALMAELPTRDYLAERIDTLLIGANAYEECLDRLRIVALEQKFLIGVRLLTGAISGARAGEAFTDLADLIIAAALDAVLDGMVEAHGRIPGGRACVIGMGKLGSHELTAGSDIDIILLYDHEAGAEESDGPKPLDPVRYYARATQRLMAALSAPTAEGILYEVDLRLRPSGNKGPIATSVAAFAKYQAEEAWTWEHLALTRARPVAGDPSLMRDARDVVDRVLAEPRDPAKLVADLVEMRDLIDTEKPPRDIWDVKLIPGGLIDIEFIAQYLSLKARGEGSLSLQKINEKQSLVSNSKQKGPLVAAFACDEGCTATGEVLALLGPEMIGVEETELLRRALELWSNQAQIVRLCVEGGFDPKQAPAGLIDLVVRAGEAPDLKSLETEMKATSKRIRQLFRRIMAA</sequence>
<comment type="similarity">
    <text evidence="7">Belongs to the GlnE family.</text>
</comment>
<dbReference type="GO" id="GO:0005829">
    <property type="term" value="C:cytosol"/>
    <property type="evidence" value="ECO:0007669"/>
    <property type="project" value="TreeGrafter"/>
</dbReference>
<dbReference type="Pfam" id="PF08335">
    <property type="entry name" value="GlnD_UR_UTase"/>
    <property type="match status" value="1"/>
</dbReference>
<dbReference type="RefSeq" id="WP_110031934.1">
    <property type="nucleotide sequence ID" value="NZ_QGTR01000002.1"/>
</dbReference>
<dbReference type="InterPro" id="IPR013546">
    <property type="entry name" value="PII_UdlTrfase/GS_AdlTrfase"/>
</dbReference>
<dbReference type="InterPro" id="IPR005190">
    <property type="entry name" value="GlnE_rpt_dom"/>
</dbReference>
<comment type="catalytic activity">
    <reaction evidence="7">
        <text>[glutamine synthetase]-O(4)-(5'-adenylyl)-L-tyrosine + phosphate = [glutamine synthetase]-L-tyrosine + ADP</text>
        <dbReference type="Rhea" id="RHEA:43716"/>
        <dbReference type="Rhea" id="RHEA-COMP:10660"/>
        <dbReference type="Rhea" id="RHEA-COMP:10661"/>
        <dbReference type="ChEBI" id="CHEBI:43474"/>
        <dbReference type="ChEBI" id="CHEBI:46858"/>
        <dbReference type="ChEBI" id="CHEBI:83624"/>
        <dbReference type="ChEBI" id="CHEBI:456216"/>
        <dbReference type="EC" id="2.7.7.89"/>
    </reaction>
</comment>
<feature type="domain" description="PII-uridylyltransferase/Glutamine-synthetase adenylyltransferase" evidence="9">
    <location>
        <begin position="342"/>
        <end position="481"/>
    </location>
</feature>
<accession>A0A317PQK9</accession>
<organism evidence="10 11">
    <name type="scientific">Hoeflea marina</name>
    <dbReference type="NCBI Taxonomy" id="274592"/>
    <lineage>
        <taxon>Bacteria</taxon>
        <taxon>Pseudomonadati</taxon>
        <taxon>Pseudomonadota</taxon>
        <taxon>Alphaproteobacteria</taxon>
        <taxon>Hyphomicrobiales</taxon>
        <taxon>Rhizobiaceae</taxon>
        <taxon>Hoeflea</taxon>
    </lineage>
</organism>
<comment type="cofactor">
    <cofactor evidence="7">
        <name>Mg(2+)</name>
        <dbReference type="ChEBI" id="CHEBI:18420"/>
    </cofactor>
</comment>
<dbReference type="NCBIfam" id="NF008292">
    <property type="entry name" value="PRK11072.1"/>
    <property type="match status" value="1"/>
</dbReference>
<dbReference type="NCBIfam" id="NF010706">
    <property type="entry name" value="PRK14108.1"/>
    <property type="match status" value="1"/>
</dbReference>
<feature type="domain" description="Glutamate-ammonia ligase adenylyltransferase repeated" evidence="8">
    <location>
        <begin position="596"/>
        <end position="834"/>
    </location>
</feature>
<keyword evidence="3 7" id="KW-0547">Nucleotide-binding</keyword>
<keyword evidence="5 7" id="KW-0460">Magnesium</keyword>
<name>A0A317PQK9_9HYPH</name>
<gene>
    <name evidence="7" type="primary">glnE</name>
    <name evidence="10" type="ORF">DFR52_102906</name>
</gene>
<keyword evidence="6 7" id="KW-0511">Multifunctional enzyme</keyword>
<feature type="region of interest" description="Adenylyl transferase" evidence="7">
    <location>
        <begin position="489"/>
        <end position="1026"/>
    </location>
</feature>
<comment type="function">
    <text evidence="7">Involved in the regulation of glutamine synthetase GlnA, a key enzyme in the process to assimilate ammonia. When cellular nitrogen levels are high, the C-terminal adenylyl transferase (AT) inactivates GlnA by covalent transfer of an adenylyl group from ATP to specific tyrosine residue of GlnA, thus reducing its activity. Conversely, when nitrogen levels are low, the N-terminal adenylyl removase (AR) activates GlnA by removing the adenylyl group by phosphorolysis, increasing its activity. The regulatory region of GlnE binds the signal transduction protein PII (GlnB) which indicates the nitrogen status of the cell.</text>
</comment>
<dbReference type="EC" id="2.7.7.89" evidence="7"/>
<evidence type="ECO:0000313" key="11">
    <source>
        <dbReference type="Proteomes" id="UP000246352"/>
    </source>
</evidence>
<proteinExistence type="inferred from homology"/>
<evidence type="ECO:0000256" key="5">
    <source>
        <dbReference type="ARBA" id="ARBA00022842"/>
    </source>
</evidence>
<dbReference type="GO" id="GO:0005524">
    <property type="term" value="F:ATP binding"/>
    <property type="evidence" value="ECO:0007669"/>
    <property type="project" value="UniProtKB-UniRule"/>
</dbReference>
<keyword evidence="10" id="KW-0436">Ligase</keyword>
<evidence type="ECO:0000256" key="2">
    <source>
        <dbReference type="ARBA" id="ARBA00022695"/>
    </source>
</evidence>
<comment type="catalytic activity">
    <reaction evidence="7">
        <text>[glutamine synthetase]-L-tyrosine + ATP = [glutamine synthetase]-O(4)-(5'-adenylyl)-L-tyrosine + diphosphate</text>
        <dbReference type="Rhea" id="RHEA:18589"/>
        <dbReference type="Rhea" id="RHEA-COMP:10660"/>
        <dbReference type="Rhea" id="RHEA-COMP:10661"/>
        <dbReference type="ChEBI" id="CHEBI:30616"/>
        <dbReference type="ChEBI" id="CHEBI:33019"/>
        <dbReference type="ChEBI" id="CHEBI:46858"/>
        <dbReference type="ChEBI" id="CHEBI:83624"/>
        <dbReference type="EC" id="2.7.7.42"/>
    </reaction>
</comment>
<dbReference type="InterPro" id="IPR043519">
    <property type="entry name" value="NT_sf"/>
</dbReference>
<evidence type="ECO:0000256" key="6">
    <source>
        <dbReference type="ARBA" id="ARBA00023268"/>
    </source>
</evidence>
<feature type="domain" description="Glutamate-ammonia ligase adenylyltransferase repeated" evidence="8">
    <location>
        <begin position="73"/>
        <end position="320"/>
    </location>
</feature>
<dbReference type="HAMAP" id="MF_00802">
    <property type="entry name" value="GlnE"/>
    <property type="match status" value="1"/>
</dbReference>
<dbReference type="PANTHER" id="PTHR30621:SF0">
    <property type="entry name" value="BIFUNCTIONAL GLUTAMINE SYNTHETASE ADENYLYLTRANSFERASE_ADENYLYL-REMOVING ENZYME"/>
    <property type="match status" value="1"/>
</dbReference>
<dbReference type="Gene3D" id="1.20.120.330">
    <property type="entry name" value="Nucleotidyltransferases domain 2"/>
    <property type="match status" value="2"/>
</dbReference>
<dbReference type="PANTHER" id="PTHR30621">
    <property type="entry name" value="GLUTAMINE SYNTHETASE ADENYLYLTRANSFERASE"/>
    <property type="match status" value="1"/>
</dbReference>
<dbReference type="AlphaFoldDB" id="A0A317PQK9"/>
<dbReference type="CDD" id="cd05401">
    <property type="entry name" value="NT_GlnE_GlnD_like"/>
    <property type="match status" value="2"/>
</dbReference>
<dbReference type="Gene3D" id="1.20.120.1510">
    <property type="match status" value="1"/>
</dbReference>
<dbReference type="Gene3D" id="3.30.460.10">
    <property type="entry name" value="Beta Polymerase, domain 2"/>
    <property type="match status" value="2"/>
</dbReference>
<dbReference type="EMBL" id="QGTR01000002">
    <property type="protein sequence ID" value="PWW02238.1"/>
    <property type="molecule type" value="Genomic_DNA"/>
</dbReference>
<evidence type="ECO:0000256" key="1">
    <source>
        <dbReference type="ARBA" id="ARBA00022679"/>
    </source>
</evidence>
<dbReference type="GO" id="GO:0008882">
    <property type="term" value="F:[glutamate-ammonia-ligase] adenylyltransferase activity"/>
    <property type="evidence" value="ECO:0007669"/>
    <property type="project" value="UniProtKB-UniRule"/>
</dbReference>
<keyword evidence="2 7" id="KW-0548">Nucleotidyltransferase</keyword>
<keyword evidence="4 7" id="KW-0067">ATP-binding</keyword>
<comment type="caution">
    <text evidence="10">The sequence shown here is derived from an EMBL/GenBank/DDBJ whole genome shotgun (WGS) entry which is preliminary data.</text>
</comment>
<dbReference type="OrthoDB" id="9759366at2"/>
<dbReference type="InterPro" id="IPR023057">
    <property type="entry name" value="GlnE"/>
</dbReference>
<evidence type="ECO:0000256" key="3">
    <source>
        <dbReference type="ARBA" id="ARBA00022741"/>
    </source>
</evidence>
<dbReference type="GO" id="GO:0000820">
    <property type="term" value="P:regulation of glutamine family amino acid metabolic process"/>
    <property type="evidence" value="ECO:0007669"/>
    <property type="project" value="UniProtKB-UniRule"/>
</dbReference>
<dbReference type="SUPFAM" id="SSF81301">
    <property type="entry name" value="Nucleotidyltransferase"/>
    <property type="match status" value="2"/>
</dbReference>
<protein>
    <recommendedName>
        <fullName evidence="7">Bifunctional glutamine synthetase adenylyltransferase/adenylyl-removing enzyme</fullName>
    </recommendedName>
    <alternativeName>
        <fullName evidence="7">ATP:glutamine synthetase adenylyltransferase</fullName>
    </alternativeName>
    <alternativeName>
        <fullName evidence="7">ATase</fullName>
    </alternativeName>
    <domain>
        <recommendedName>
            <fullName evidence="7">Glutamine synthetase adenylyl-L-tyrosine phosphorylase</fullName>
            <ecNumber evidence="7">2.7.7.89</ecNumber>
        </recommendedName>
        <alternativeName>
            <fullName evidence="7">Adenylyl removase</fullName>
            <shortName evidence="7">AR</shortName>
            <shortName evidence="7">AT-N</shortName>
        </alternativeName>
    </domain>
    <domain>
        <recommendedName>
            <fullName evidence="7">Glutamine synthetase adenylyl transferase</fullName>
            <ecNumber evidence="7">2.7.7.42</ecNumber>
        </recommendedName>
        <alternativeName>
            <fullName evidence="7">Adenylyl transferase</fullName>
            <shortName evidence="7">AT</shortName>
            <shortName evidence="7">AT-C</shortName>
        </alternativeName>
    </domain>
</protein>
<evidence type="ECO:0000256" key="7">
    <source>
        <dbReference type="HAMAP-Rule" id="MF_00802"/>
    </source>
</evidence>
<dbReference type="Pfam" id="PF03710">
    <property type="entry name" value="GlnE"/>
    <property type="match status" value="2"/>
</dbReference>
<evidence type="ECO:0000313" key="10">
    <source>
        <dbReference type="EMBL" id="PWW02238.1"/>
    </source>
</evidence>
<keyword evidence="1 7" id="KW-0808">Transferase</keyword>
<dbReference type="SUPFAM" id="SSF81593">
    <property type="entry name" value="Nucleotidyltransferase substrate binding subunit/domain"/>
    <property type="match status" value="2"/>
</dbReference>
<dbReference type="Proteomes" id="UP000246352">
    <property type="component" value="Unassembled WGS sequence"/>
</dbReference>
<evidence type="ECO:0000259" key="9">
    <source>
        <dbReference type="Pfam" id="PF08335"/>
    </source>
</evidence>
<dbReference type="GO" id="GO:0047388">
    <property type="term" value="F:[glutamine synthetase]-adenylyl-L-tyrosine phosphorylase activity"/>
    <property type="evidence" value="ECO:0007669"/>
    <property type="project" value="UniProtKB-EC"/>
</dbReference>
<reference evidence="10 11" key="1">
    <citation type="submission" date="2018-05" db="EMBL/GenBank/DDBJ databases">
        <title>Genomic Encyclopedia of Type Strains, Phase IV (KMG-IV): sequencing the most valuable type-strain genomes for metagenomic binning, comparative biology and taxonomic classification.</title>
        <authorList>
            <person name="Goeker M."/>
        </authorList>
    </citation>
    <scope>NUCLEOTIDE SEQUENCE [LARGE SCALE GENOMIC DNA]</scope>
    <source>
        <strain evidence="10 11">DSM 16791</strain>
    </source>
</reference>
<keyword evidence="11" id="KW-1185">Reference proteome</keyword>
<evidence type="ECO:0000256" key="4">
    <source>
        <dbReference type="ARBA" id="ARBA00022840"/>
    </source>
</evidence>
<dbReference type="EC" id="2.7.7.42" evidence="7"/>